<name>A0A075GJG3_9ARCH</name>
<proteinExistence type="predicted"/>
<organism evidence="1">
    <name type="scientific">uncultured marine thaumarchaeote KM3_170_G11</name>
    <dbReference type="NCBI Taxonomy" id="1456047"/>
    <lineage>
        <taxon>Archaea</taxon>
        <taxon>Nitrososphaerota</taxon>
        <taxon>environmental samples</taxon>
    </lineage>
</organism>
<dbReference type="AlphaFoldDB" id="A0A075GJG3"/>
<protein>
    <submittedName>
        <fullName evidence="1">Uncharacterized protein</fullName>
    </submittedName>
</protein>
<sequence>MKNKPTRLSIFDSFKTKGDELTGEAVRQRHIISHLAREENSLLMTRTAISQNIAEKNKTAWKNVYSGVFRDLDEILIPLGIVEEAGRLPLKRGPKALQEKGIPFYHLTNKGFLVALSIDEVKNKNELLRDFLSTDQMKDKGLEDSIRILLDISPNFVFFVFENYVKAHCDGKIKELLPFEILQLKQILGKNFGIQREMLEGFVSLSTSHRKNILSLLAKFE</sequence>
<dbReference type="EMBL" id="KF900700">
    <property type="protein sequence ID" value="AIF04156.1"/>
    <property type="molecule type" value="Genomic_DNA"/>
</dbReference>
<accession>A0A075GJG3</accession>
<evidence type="ECO:0000313" key="1">
    <source>
        <dbReference type="EMBL" id="AIF04156.1"/>
    </source>
</evidence>
<reference evidence="1" key="1">
    <citation type="journal article" date="2014" name="Genome Biol. Evol.">
        <title>Pangenome evidence for extensive interdomain horizontal transfer affecting lineage core and shell genes in uncultured planktonic thaumarchaeota and euryarchaeota.</title>
        <authorList>
            <person name="Deschamps P."/>
            <person name="Zivanovic Y."/>
            <person name="Moreira D."/>
            <person name="Rodriguez-Valera F."/>
            <person name="Lopez-Garcia P."/>
        </authorList>
    </citation>
    <scope>NUCLEOTIDE SEQUENCE</scope>
</reference>